<dbReference type="Proteomes" id="UP001157006">
    <property type="component" value="Chromosome 4"/>
</dbReference>
<dbReference type="EMBL" id="OX451739">
    <property type="protein sequence ID" value="CAI8610432.1"/>
    <property type="molecule type" value="Genomic_DNA"/>
</dbReference>
<protein>
    <submittedName>
        <fullName evidence="1">Uncharacterized protein</fullName>
    </submittedName>
</protein>
<accession>A0AAV1AJD3</accession>
<name>A0AAV1AJD3_VICFA</name>
<keyword evidence="2" id="KW-1185">Reference proteome</keyword>
<gene>
    <name evidence="1" type="ORF">VFH_IV182240</name>
</gene>
<evidence type="ECO:0000313" key="1">
    <source>
        <dbReference type="EMBL" id="CAI8610432.1"/>
    </source>
</evidence>
<organism evidence="1 2">
    <name type="scientific">Vicia faba</name>
    <name type="common">Broad bean</name>
    <name type="synonym">Faba vulgaris</name>
    <dbReference type="NCBI Taxonomy" id="3906"/>
    <lineage>
        <taxon>Eukaryota</taxon>
        <taxon>Viridiplantae</taxon>
        <taxon>Streptophyta</taxon>
        <taxon>Embryophyta</taxon>
        <taxon>Tracheophyta</taxon>
        <taxon>Spermatophyta</taxon>
        <taxon>Magnoliopsida</taxon>
        <taxon>eudicotyledons</taxon>
        <taxon>Gunneridae</taxon>
        <taxon>Pentapetalae</taxon>
        <taxon>rosids</taxon>
        <taxon>fabids</taxon>
        <taxon>Fabales</taxon>
        <taxon>Fabaceae</taxon>
        <taxon>Papilionoideae</taxon>
        <taxon>50 kb inversion clade</taxon>
        <taxon>NPAAA clade</taxon>
        <taxon>Hologalegina</taxon>
        <taxon>IRL clade</taxon>
        <taxon>Fabeae</taxon>
        <taxon>Vicia</taxon>
    </lineage>
</organism>
<dbReference type="AlphaFoldDB" id="A0AAV1AJD3"/>
<evidence type="ECO:0000313" key="2">
    <source>
        <dbReference type="Proteomes" id="UP001157006"/>
    </source>
</evidence>
<reference evidence="1 2" key="1">
    <citation type="submission" date="2023-01" db="EMBL/GenBank/DDBJ databases">
        <authorList>
            <person name="Kreplak J."/>
        </authorList>
    </citation>
    <scope>NUCLEOTIDE SEQUENCE [LARGE SCALE GENOMIC DNA]</scope>
</reference>
<proteinExistence type="predicted"/>
<sequence>MKGTDATNPLSSWGRLYAFLTCFLGPDNLSLLGSVSSNLYLEHLRILLNWSTPLPYCLVRTGIPIPKATDSDSVIKPEPSEESMSLSPVELVLTSSFAYCFRNIKISPLLEKEPLSLAPSLQITGMIGLHAYPHRSELATDLSADVAADIDPLCSTPATGSTPNQHSGREAKLLLELNNFFLFID</sequence>